<dbReference type="CDD" id="cd11377">
    <property type="entry name" value="Pro-peptidase_S53"/>
    <property type="match status" value="1"/>
</dbReference>
<evidence type="ECO:0000313" key="18">
    <source>
        <dbReference type="EMBL" id="KAF2148005.1"/>
    </source>
</evidence>
<name>A0A9P4MBV2_9PEZI</name>
<dbReference type="GO" id="GO:0008240">
    <property type="term" value="F:tripeptidyl-peptidase activity"/>
    <property type="evidence" value="ECO:0007669"/>
    <property type="project" value="UniProtKB-EC"/>
</dbReference>
<dbReference type="InterPro" id="IPR036852">
    <property type="entry name" value="Peptidase_S8/S53_dom_sf"/>
</dbReference>
<comment type="cofactor">
    <cofactor evidence="15">
        <name>Ca(2+)</name>
        <dbReference type="ChEBI" id="CHEBI:29108"/>
    </cofactor>
    <text evidence="15">Binds 1 Ca(2+) ion per subunit.</text>
</comment>
<dbReference type="Pfam" id="PF00082">
    <property type="entry name" value="Peptidase_S8"/>
    <property type="match status" value="1"/>
</dbReference>
<dbReference type="GO" id="GO:0004252">
    <property type="term" value="F:serine-type endopeptidase activity"/>
    <property type="evidence" value="ECO:0007669"/>
    <property type="project" value="UniProtKB-UniRule"/>
</dbReference>
<feature type="binding site" evidence="15">
    <location>
        <position position="559"/>
    </location>
    <ligand>
        <name>Ca(2+)</name>
        <dbReference type="ChEBI" id="CHEBI:29108"/>
    </ligand>
</feature>
<dbReference type="SUPFAM" id="SSF52743">
    <property type="entry name" value="Subtilisin-like"/>
    <property type="match status" value="1"/>
</dbReference>
<dbReference type="InterPro" id="IPR015366">
    <property type="entry name" value="S53_propep"/>
</dbReference>
<keyword evidence="19" id="KW-1185">Reference proteome</keyword>
<evidence type="ECO:0000259" key="17">
    <source>
        <dbReference type="PROSITE" id="PS51695"/>
    </source>
</evidence>
<dbReference type="Gene3D" id="3.40.50.200">
    <property type="entry name" value="Peptidase S8/S53 domain"/>
    <property type="match status" value="1"/>
</dbReference>
<keyword evidence="13" id="KW-0865">Zymogen</keyword>
<comment type="caution">
    <text evidence="18">The sequence shown here is derived from an EMBL/GenBank/DDBJ whole genome shotgun (WGS) entry which is preliminary data.</text>
</comment>
<dbReference type="SUPFAM" id="SSF54897">
    <property type="entry name" value="Protease propeptides/inhibitors"/>
    <property type="match status" value="1"/>
</dbReference>
<feature type="chain" id="PRO_5040111526" description="tripeptidyl-peptidase II" evidence="16">
    <location>
        <begin position="19"/>
        <end position="579"/>
    </location>
</feature>
<evidence type="ECO:0000256" key="11">
    <source>
        <dbReference type="ARBA" id="ARBA00022837"/>
    </source>
</evidence>
<dbReference type="InterPro" id="IPR030400">
    <property type="entry name" value="Sedolisin_dom"/>
</dbReference>
<keyword evidence="9 15" id="KW-0378">Hydrolase</keyword>
<evidence type="ECO:0000256" key="8">
    <source>
        <dbReference type="ARBA" id="ARBA00022729"/>
    </source>
</evidence>
<comment type="function">
    <text evidence="2">Secreted tripeptidyl-peptidase which degrades proteins at acidic pHs and is involved in virulence.</text>
</comment>
<feature type="active site" description="Charge relay system" evidence="15">
    <location>
        <position position="492"/>
    </location>
</feature>
<evidence type="ECO:0000256" key="2">
    <source>
        <dbReference type="ARBA" id="ARBA00002451"/>
    </source>
</evidence>
<evidence type="ECO:0000256" key="12">
    <source>
        <dbReference type="ARBA" id="ARBA00023026"/>
    </source>
</evidence>
<dbReference type="EMBL" id="ML996094">
    <property type="protein sequence ID" value="KAF2148005.1"/>
    <property type="molecule type" value="Genomic_DNA"/>
</dbReference>
<dbReference type="GO" id="GO:0006508">
    <property type="term" value="P:proteolysis"/>
    <property type="evidence" value="ECO:0007669"/>
    <property type="project" value="UniProtKB-KW"/>
</dbReference>
<evidence type="ECO:0000256" key="9">
    <source>
        <dbReference type="ARBA" id="ARBA00022801"/>
    </source>
</evidence>
<sequence length="579" mass="63034">MVGFPSFLLSSFIAIAAARSLENLVEHERIAKLPWGWTTHSTAQDDEPVSLRIALSHPHTNYLNVARDVSDPTSPNHGQYLSREDLKAILPNISTAASEVTSWLHTNSIHSSTLGDYVHFNTTVSKAKSLLRADFRYYQHKESDPVLRTEAYRIPRTLSHHIDYIYPTVHFIKPMTLDATRKLQARQHIPTGPVTCSDSVCPSQLAIKYNITYHPKDATSGSRIAVGGFLEQYPDHSDVKKFIKSYAVGKHNADYDYSTTLVNGGKDVNIASKAGAEALLDLEYTMGIANPLPVTYFSTGGRPATLSQPGNKVVPTNESNNEPWLALFQHLLDMQSPPQVVSLSYTDDEQTVPPAFAKRVCNLAALLAARGVSIIVASGDGGASGTAADECKGPDGKRRFIPTFPPSCPWVTSVGATDAADQGAHYSGGGFSNYFPVPAWQSGAVSQYQRGLNGKHKGWYNATGRGFPDVTLLGDNYLTFGNNYTYPQKGTSASTPVFAAMVALINDKRLREGKPVLGFLNQRLYNATVQKAFRDVLEGQIDGCSFGNTFEEGFVAAKGWDPVSGLGQPNFVKLLEVLG</sequence>
<accession>A0A9P4MBV2</accession>
<dbReference type="Pfam" id="PF09286">
    <property type="entry name" value="Pro-kuma_activ"/>
    <property type="match status" value="1"/>
</dbReference>
<protein>
    <recommendedName>
        <fullName evidence="4">tripeptidyl-peptidase II</fullName>
        <ecNumber evidence="4">3.4.14.10</ecNumber>
    </recommendedName>
</protein>
<gene>
    <name evidence="18" type="ORF">K461DRAFT_330064</name>
</gene>
<evidence type="ECO:0000256" key="15">
    <source>
        <dbReference type="PROSITE-ProRule" id="PRU01032"/>
    </source>
</evidence>
<comment type="catalytic activity">
    <reaction evidence="1">
        <text>Release of an N-terminal tripeptide from a polypeptide.</text>
        <dbReference type="EC" id="3.4.14.10"/>
    </reaction>
</comment>
<dbReference type="Proteomes" id="UP000799439">
    <property type="component" value="Unassembled WGS sequence"/>
</dbReference>
<keyword evidence="6 15" id="KW-0645">Protease</keyword>
<keyword evidence="10 15" id="KW-0720">Serine protease</keyword>
<dbReference type="InterPro" id="IPR050819">
    <property type="entry name" value="Tripeptidyl-peptidase_I"/>
</dbReference>
<keyword evidence="5" id="KW-0964">Secreted</keyword>
<evidence type="ECO:0000256" key="3">
    <source>
        <dbReference type="ARBA" id="ARBA00004239"/>
    </source>
</evidence>
<dbReference type="GO" id="GO:0005576">
    <property type="term" value="C:extracellular region"/>
    <property type="evidence" value="ECO:0007669"/>
    <property type="project" value="UniProtKB-SubCell"/>
</dbReference>
<feature type="binding site" evidence="15">
    <location>
        <position position="535"/>
    </location>
    <ligand>
        <name>Ca(2+)</name>
        <dbReference type="ChEBI" id="CHEBI:29108"/>
    </ligand>
</feature>
<feature type="active site" description="Charge relay system" evidence="15">
    <location>
        <position position="281"/>
    </location>
</feature>
<dbReference type="GO" id="GO:0046872">
    <property type="term" value="F:metal ion binding"/>
    <property type="evidence" value="ECO:0007669"/>
    <property type="project" value="UniProtKB-UniRule"/>
</dbReference>
<evidence type="ECO:0000313" key="19">
    <source>
        <dbReference type="Proteomes" id="UP000799439"/>
    </source>
</evidence>
<evidence type="ECO:0000256" key="14">
    <source>
        <dbReference type="ARBA" id="ARBA00023180"/>
    </source>
</evidence>
<dbReference type="EC" id="3.4.14.10" evidence="4"/>
<evidence type="ECO:0000256" key="1">
    <source>
        <dbReference type="ARBA" id="ARBA00001910"/>
    </source>
</evidence>
<dbReference type="InterPro" id="IPR000209">
    <property type="entry name" value="Peptidase_S8/S53_dom"/>
</dbReference>
<organism evidence="18 19">
    <name type="scientific">Myriangium duriaei CBS 260.36</name>
    <dbReference type="NCBI Taxonomy" id="1168546"/>
    <lineage>
        <taxon>Eukaryota</taxon>
        <taxon>Fungi</taxon>
        <taxon>Dikarya</taxon>
        <taxon>Ascomycota</taxon>
        <taxon>Pezizomycotina</taxon>
        <taxon>Dothideomycetes</taxon>
        <taxon>Dothideomycetidae</taxon>
        <taxon>Myriangiales</taxon>
        <taxon>Myriangiaceae</taxon>
        <taxon>Myriangium</taxon>
    </lineage>
</organism>
<dbReference type="CDD" id="cd04056">
    <property type="entry name" value="Peptidases_S53"/>
    <property type="match status" value="1"/>
</dbReference>
<evidence type="ECO:0000256" key="6">
    <source>
        <dbReference type="ARBA" id="ARBA00022670"/>
    </source>
</evidence>
<evidence type="ECO:0000256" key="5">
    <source>
        <dbReference type="ARBA" id="ARBA00022525"/>
    </source>
</evidence>
<dbReference type="SMART" id="SM00944">
    <property type="entry name" value="Pro-kuma_activ"/>
    <property type="match status" value="1"/>
</dbReference>
<dbReference type="PANTHER" id="PTHR14218">
    <property type="entry name" value="PROTEASE S8 TRIPEPTIDYL PEPTIDASE I CLN2"/>
    <property type="match status" value="1"/>
</dbReference>
<dbReference type="AlphaFoldDB" id="A0A9P4MBV2"/>
<keyword evidence="14" id="KW-0325">Glycoprotein</keyword>
<dbReference type="FunFam" id="3.40.50.200:FF:000015">
    <property type="entry name" value="Tripeptidyl peptidase A"/>
    <property type="match status" value="1"/>
</dbReference>
<evidence type="ECO:0000256" key="16">
    <source>
        <dbReference type="SAM" id="SignalP"/>
    </source>
</evidence>
<evidence type="ECO:0000256" key="7">
    <source>
        <dbReference type="ARBA" id="ARBA00022723"/>
    </source>
</evidence>
<reference evidence="18" key="1">
    <citation type="journal article" date="2020" name="Stud. Mycol.">
        <title>101 Dothideomycetes genomes: a test case for predicting lifestyles and emergence of pathogens.</title>
        <authorList>
            <person name="Haridas S."/>
            <person name="Albert R."/>
            <person name="Binder M."/>
            <person name="Bloem J."/>
            <person name="Labutti K."/>
            <person name="Salamov A."/>
            <person name="Andreopoulos B."/>
            <person name="Baker S."/>
            <person name="Barry K."/>
            <person name="Bills G."/>
            <person name="Bluhm B."/>
            <person name="Cannon C."/>
            <person name="Castanera R."/>
            <person name="Culley D."/>
            <person name="Daum C."/>
            <person name="Ezra D."/>
            <person name="Gonzalez J."/>
            <person name="Henrissat B."/>
            <person name="Kuo A."/>
            <person name="Liang C."/>
            <person name="Lipzen A."/>
            <person name="Lutzoni F."/>
            <person name="Magnuson J."/>
            <person name="Mondo S."/>
            <person name="Nolan M."/>
            <person name="Ohm R."/>
            <person name="Pangilinan J."/>
            <person name="Park H.-J."/>
            <person name="Ramirez L."/>
            <person name="Alfaro M."/>
            <person name="Sun H."/>
            <person name="Tritt A."/>
            <person name="Yoshinaga Y."/>
            <person name="Zwiers L.-H."/>
            <person name="Turgeon B."/>
            <person name="Goodwin S."/>
            <person name="Spatafora J."/>
            <person name="Crous P."/>
            <person name="Grigoriev I."/>
        </authorList>
    </citation>
    <scope>NUCLEOTIDE SEQUENCE</scope>
    <source>
        <strain evidence="18">CBS 260.36</strain>
    </source>
</reference>
<keyword evidence="12" id="KW-0843">Virulence</keyword>
<keyword evidence="11 15" id="KW-0106">Calcium</keyword>
<dbReference type="PANTHER" id="PTHR14218:SF15">
    <property type="entry name" value="TRIPEPTIDYL-PEPTIDASE 1"/>
    <property type="match status" value="1"/>
</dbReference>
<feature type="active site" description="Charge relay system" evidence="15">
    <location>
        <position position="277"/>
    </location>
</feature>
<comment type="subcellular location">
    <subcellularLocation>
        <location evidence="3">Secreted</location>
        <location evidence="3">Extracellular space</location>
    </subcellularLocation>
</comment>
<keyword evidence="8 16" id="KW-0732">Signal</keyword>
<keyword evidence="7 15" id="KW-0479">Metal-binding</keyword>
<proteinExistence type="predicted"/>
<feature type="binding site" evidence="15">
    <location>
        <position position="561"/>
    </location>
    <ligand>
        <name>Ca(2+)</name>
        <dbReference type="ChEBI" id="CHEBI:29108"/>
    </ligand>
</feature>
<feature type="signal peptide" evidence="16">
    <location>
        <begin position="1"/>
        <end position="18"/>
    </location>
</feature>
<dbReference type="PROSITE" id="PS51695">
    <property type="entry name" value="SEDOLISIN"/>
    <property type="match status" value="1"/>
</dbReference>
<dbReference type="OrthoDB" id="2919105at2759"/>
<feature type="domain" description="Peptidase S53" evidence="17">
    <location>
        <begin position="199"/>
        <end position="579"/>
    </location>
</feature>
<evidence type="ECO:0000256" key="4">
    <source>
        <dbReference type="ARBA" id="ARBA00012462"/>
    </source>
</evidence>
<evidence type="ECO:0000256" key="10">
    <source>
        <dbReference type="ARBA" id="ARBA00022825"/>
    </source>
</evidence>
<feature type="binding site" evidence="15">
    <location>
        <position position="536"/>
    </location>
    <ligand>
        <name>Ca(2+)</name>
        <dbReference type="ChEBI" id="CHEBI:29108"/>
    </ligand>
</feature>
<evidence type="ECO:0000256" key="13">
    <source>
        <dbReference type="ARBA" id="ARBA00023145"/>
    </source>
</evidence>